<dbReference type="EMBL" id="BK015132">
    <property type="protein sequence ID" value="DAD92290.1"/>
    <property type="molecule type" value="Genomic_DNA"/>
</dbReference>
<evidence type="ECO:0000313" key="2">
    <source>
        <dbReference type="EMBL" id="DAD92290.1"/>
    </source>
</evidence>
<feature type="transmembrane region" description="Helical" evidence="1">
    <location>
        <begin position="20"/>
        <end position="38"/>
    </location>
</feature>
<sequence length="186" mass="21257">MRKRNCEQWLVGLREPCQKYMVAAIILIALSMWSCSTTKQTAQSQSREVRDSLVIKETREAIPVTVPESKAQLTIPMESLRKLPPGATYTEKSGQATVEAKYVPDNPTTGEPEYIIVTSTCDSLQLLCWKQEKELIRIRNDTEKEKIEIKEDAAKQKNRCLWAGFICGICVTVVIRFLINKVKRFF</sequence>
<name>A0A8S5NDF6_9CAUD</name>
<keyword evidence="1" id="KW-0812">Transmembrane</keyword>
<keyword evidence="1" id="KW-0472">Membrane</keyword>
<feature type="transmembrane region" description="Helical" evidence="1">
    <location>
        <begin position="160"/>
        <end position="179"/>
    </location>
</feature>
<protein>
    <submittedName>
        <fullName evidence="2">Uncharacterized protein</fullName>
    </submittedName>
</protein>
<evidence type="ECO:0000256" key="1">
    <source>
        <dbReference type="SAM" id="Phobius"/>
    </source>
</evidence>
<keyword evidence="1" id="KW-1133">Transmembrane helix</keyword>
<reference evidence="2" key="1">
    <citation type="journal article" date="2021" name="Proc. Natl. Acad. Sci. U.S.A.">
        <title>A Catalog of Tens of Thousands of Viruses from Human Metagenomes Reveals Hidden Associations with Chronic Diseases.</title>
        <authorList>
            <person name="Tisza M.J."/>
            <person name="Buck C.B."/>
        </authorList>
    </citation>
    <scope>NUCLEOTIDE SEQUENCE</scope>
    <source>
        <strain evidence="2">Ct9MV2</strain>
    </source>
</reference>
<organism evidence="2">
    <name type="scientific">Myoviridae sp. ct9MV2</name>
    <dbReference type="NCBI Taxonomy" id="2826625"/>
    <lineage>
        <taxon>Viruses</taxon>
        <taxon>Duplodnaviria</taxon>
        <taxon>Heunggongvirae</taxon>
        <taxon>Uroviricota</taxon>
        <taxon>Caudoviricetes</taxon>
    </lineage>
</organism>
<accession>A0A8S5NDF6</accession>
<proteinExistence type="predicted"/>